<reference evidence="1 2" key="1">
    <citation type="submission" date="2018-11" db="EMBL/GenBank/DDBJ databases">
        <title>Flavobacterium sp. nov., YIM 102701-2 draft genome.</title>
        <authorList>
            <person name="Li G."/>
            <person name="Jiang Y."/>
        </authorList>
    </citation>
    <scope>NUCLEOTIDE SEQUENCE [LARGE SCALE GENOMIC DNA]</scope>
    <source>
        <strain evidence="1 2">YIM 102701-2</strain>
    </source>
</reference>
<keyword evidence="2" id="KW-1185">Reference proteome</keyword>
<proteinExistence type="predicted"/>
<accession>A0A3P3VVJ0</accession>
<name>A0A3P3VVJ0_9FLAO</name>
<comment type="caution">
    <text evidence="1">The sequence shown here is derived from an EMBL/GenBank/DDBJ whole genome shotgun (WGS) entry which is preliminary data.</text>
</comment>
<protein>
    <submittedName>
        <fullName evidence="1">Uncharacterized protein</fullName>
    </submittedName>
</protein>
<dbReference type="OrthoDB" id="1374045at2"/>
<evidence type="ECO:0000313" key="2">
    <source>
        <dbReference type="Proteomes" id="UP000275719"/>
    </source>
</evidence>
<evidence type="ECO:0000313" key="1">
    <source>
        <dbReference type="EMBL" id="RRJ86700.1"/>
    </source>
</evidence>
<dbReference type="EMBL" id="RQVQ01000072">
    <property type="protein sequence ID" value="RRJ86700.1"/>
    <property type="molecule type" value="Genomic_DNA"/>
</dbReference>
<sequence>MRSRNNFYKVDKKGHINSSGAWSREFDSEYVGLIEIAQKLGEKKEHKFPNVKGKITIASELPYCISYQGVIQDFASMFPNVEIYLVDGIKNLK</sequence>
<dbReference type="InterPro" id="IPR032721">
    <property type="entry name" value="Toxin-deaminase"/>
</dbReference>
<dbReference type="RefSeq" id="WP_125020318.1">
    <property type="nucleotide sequence ID" value="NZ_RQVQ01000072.1"/>
</dbReference>
<dbReference type="Pfam" id="PF14424">
    <property type="entry name" value="Toxin-deaminase"/>
    <property type="match status" value="1"/>
</dbReference>
<organism evidence="1 2">
    <name type="scientific">Paenimyroides tangerinum</name>
    <dbReference type="NCBI Taxonomy" id="2488728"/>
    <lineage>
        <taxon>Bacteria</taxon>
        <taxon>Pseudomonadati</taxon>
        <taxon>Bacteroidota</taxon>
        <taxon>Flavobacteriia</taxon>
        <taxon>Flavobacteriales</taxon>
        <taxon>Flavobacteriaceae</taxon>
        <taxon>Paenimyroides</taxon>
    </lineage>
</organism>
<dbReference type="Proteomes" id="UP000275719">
    <property type="component" value="Unassembled WGS sequence"/>
</dbReference>
<dbReference type="AlphaFoldDB" id="A0A3P3VVJ0"/>
<gene>
    <name evidence="1" type="ORF">EG240_15880</name>
</gene>